<reference evidence="5 6" key="1">
    <citation type="submission" date="2018-02" db="EMBL/GenBank/DDBJ databases">
        <title>Genomic Encyclopedia of Archaeal and Bacterial Type Strains, Phase II (KMG-II): from individual species to whole genera.</title>
        <authorList>
            <person name="Goeker M."/>
        </authorList>
    </citation>
    <scope>NUCLEOTIDE SEQUENCE [LARGE SCALE GENOMIC DNA]</scope>
    <source>
        <strain evidence="5 6">DSM 16809</strain>
    </source>
</reference>
<dbReference type="OrthoDB" id="1465784at2"/>
<proteinExistence type="predicted"/>
<dbReference type="InterPro" id="IPR051012">
    <property type="entry name" value="CellSynth/LPSAsmb/PSIAsmb"/>
</dbReference>
<dbReference type="SUPFAM" id="SSF48452">
    <property type="entry name" value="TPR-like"/>
    <property type="match status" value="1"/>
</dbReference>
<evidence type="ECO:0000256" key="2">
    <source>
        <dbReference type="ARBA" id="ARBA00022803"/>
    </source>
</evidence>
<dbReference type="Proteomes" id="UP000239002">
    <property type="component" value="Unassembled WGS sequence"/>
</dbReference>
<dbReference type="PANTHER" id="PTHR45586">
    <property type="entry name" value="TPR REPEAT-CONTAINING PROTEIN PA4667"/>
    <property type="match status" value="1"/>
</dbReference>
<gene>
    <name evidence="5" type="ORF">LY01_00595</name>
</gene>
<protein>
    <submittedName>
        <fullName evidence="5">Tetratricopeptide repeat protein</fullName>
    </submittedName>
</protein>
<keyword evidence="4" id="KW-0732">Signal</keyword>
<feature type="repeat" description="TPR" evidence="3">
    <location>
        <begin position="318"/>
        <end position="351"/>
    </location>
</feature>
<dbReference type="InterPro" id="IPR019734">
    <property type="entry name" value="TPR_rpt"/>
</dbReference>
<organism evidence="5 6">
    <name type="scientific">Nonlabens xylanidelens</name>
    <dbReference type="NCBI Taxonomy" id="191564"/>
    <lineage>
        <taxon>Bacteria</taxon>
        <taxon>Pseudomonadati</taxon>
        <taxon>Bacteroidota</taxon>
        <taxon>Flavobacteriia</taxon>
        <taxon>Flavobacteriales</taxon>
        <taxon>Flavobacteriaceae</taxon>
        <taxon>Nonlabens</taxon>
    </lineage>
</organism>
<dbReference type="PANTHER" id="PTHR45586:SF1">
    <property type="entry name" value="LIPOPOLYSACCHARIDE ASSEMBLY PROTEIN B"/>
    <property type="match status" value="1"/>
</dbReference>
<evidence type="ECO:0000313" key="5">
    <source>
        <dbReference type="EMBL" id="PPK96770.1"/>
    </source>
</evidence>
<keyword evidence="6" id="KW-1185">Reference proteome</keyword>
<dbReference type="Pfam" id="PF13181">
    <property type="entry name" value="TPR_8"/>
    <property type="match status" value="1"/>
</dbReference>
<sequence>MIKSLHILSFIALFFLSNLIVAQEEVTSDDVNVDDLGDVSDGFKDNFFNALSAKAIGNHDKAILFLEACEKIQPDTGVVQFEMGKNYLMSNAFAKAEQKITRAIELSGESEWLLETLYDVYNKQTEYEKSLTVLEKLARINENYEELLPFQYLRANKNEEALAIIEKLDKRLGEDDRRILVKRQVQARLGANEARDGNIEDLEAAIAANPKDEKSYINLIYLYSKKNNTDKVQEIAEELDKNLPKSDKAQLALYKIYLEAGKTRKGIRSMQKVFESTQFDTETKINVLNDFIQSDATDVEDNDIDNAINDFADQVEDVKAFNALGDYYLKRKDVGNSIAFYQKGLDIDNKNYDLIKKIALLSIDIKDYNKTVEITEEALDVFPAQALLYLLNGVAHNKLNEPDKAIDQLESGLSFLLDEPKLESDIYQQLAISYDQKGDTTKAAKMRSKVKTLSKN</sequence>
<name>A0A2S6IRL0_9FLAO</name>
<dbReference type="Gene3D" id="1.25.40.10">
    <property type="entry name" value="Tetratricopeptide repeat domain"/>
    <property type="match status" value="3"/>
</dbReference>
<dbReference type="SMART" id="SM00028">
    <property type="entry name" value="TPR"/>
    <property type="match status" value="5"/>
</dbReference>
<dbReference type="RefSeq" id="WP_104514308.1">
    <property type="nucleotide sequence ID" value="NZ_MQVW01000027.1"/>
</dbReference>
<evidence type="ECO:0000313" key="6">
    <source>
        <dbReference type="Proteomes" id="UP000239002"/>
    </source>
</evidence>
<evidence type="ECO:0000256" key="1">
    <source>
        <dbReference type="ARBA" id="ARBA00022737"/>
    </source>
</evidence>
<dbReference type="EMBL" id="PTJE01000001">
    <property type="protein sequence ID" value="PPK96770.1"/>
    <property type="molecule type" value="Genomic_DNA"/>
</dbReference>
<keyword evidence="1" id="KW-0677">Repeat</keyword>
<dbReference type="InterPro" id="IPR011990">
    <property type="entry name" value="TPR-like_helical_dom_sf"/>
</dbReference>
<dbReference type="AlphaFoldDB" id="A0A2S6IRL0"/>
<dbReference type="PROSITE" id="PS50005">
    <property type="entry name" value="TPR"/>
    <property type="match status" value="1"/>
</dbReference>
<accession>A0A2S6IRL0</accession>
<dbReference type="SUPFAM" id="SSF81901">
    <property type="entry name" value="HCP-like"/>
    <property type="match status" value="1"/>
</dbReference>
<feature type="chain" id="PRO_5015665154" evidence="4">
    <location>
        <begin position="23"/>
        <end position="456"/>
    </location>
</feature>
<evidence type="ECO:0000256" key="3">
    <source>
        <dbReference type="PROSITE-ProRule" id="PRU00339"/>
    </source>
</evidence>
<evidence type="ECO:0000256" key="4">
    <source>
        <dbReference type="SAM" id="SignalP"/>
    </source>
</evidence>
<comment type="caution">
    <text evidence="5">The sequence shown here is derived from an EMBL/GenBank/DDBJ whole genome shotgun (WGS) entry which is preliminary data.</text>
</comment>
<feature type="signal peptide" evidence="4">
    <location>
        <begin position="1"/>
        <end position="22"/>
    </location>
</feature>
<keyword evidence="2 3" id="KW-0802">TPR repeat</keyword>